<gene>
    <name evidence="4" type="primary">LOC127748625</name>
</gene>
<feature type="chain" id="PRO_5039290397" evidence="2">
    <location>
        <begin position="24"/>
        <end position="508"/>
    </location>
</feature>
<feature type="non-terminal residue" evidence="4">
    <location>
        <position position="508"/>
    </location>
</feature>
<dbReference type="KEGG" id="foc:127748625"/>
<dbReference type="OrthoDB" id="5984008at2759"/>
<reference evidence="4" key="1">
    <citation type="submission" date="2025-08" db="UniProtKB">
        <authorList>
            <consortium name="RefSeq"/>
        </authorList>
    </citation>
    <scope>IDENTIFICATION</scope>
    <source>
        <tissue evidence="4">Whole organism</tissue>
    </source>
</reference>
<dbReference type="Proteomes" id="UP000504606">
    <property type="component" value="Unplaced"/>
</dbReference>
<feature type="signal peptide" evidence="2">
    <location>
        <begin position="1"/>
        <end position="23"/>
    </location>
</feature>
<feature type="region of interest" description="Disordered" evidence="1">
    <location>
        <begin position="383"/>
        <end position="431"/>
    </location>
</feature>
<accession>A0A9C6XAX8</accession>
<keyword evidence="2" id="KW-0732">Signal</keyword>
<evidence type="ECO:0000313" key="4">
    <source>
        <dbReference type="RefSeq" id="XP_052132262.1"/>
    </source>
</evidence>
<keyword evidence="3" id="KW-1185">Reference proteome</keyword>
<protein>
    <submittedName>
        <fullName evidence="4">Ionotropic receptor 93a-like</fullName>
    </submittedName>
</protein>
<evidence type="ECO:0000256" key="1">
    <source>
        <dbReference type="SAM" id="MobiDB-lite"/>
    </source>
</evidence>
<feature type="compositionally biased region" description="Basic residues" evidence="1">
    <location>
        <begin position="415"/>
        <end position="424"/>
    </location>
</feature>
<organism evidence="3 4">
    <name type="scientific">Frankliniella occidentalis</name>
    <name type="common">Western flower thrips</name>
    <name type="synonym">Euthrips occidentalis</name>
    <dbReference type="NCBI Taxonomy" id="133901"/>
    <lineage>
        <taxon>Eukaryota</taxon>
        <taxon>Metazoa</taxon>
        <taxon>Ecdysozoa</taxon>
        <taxon>Arthropoda</taxon>
        <taxon>Hexapoda</taxon>
        <taxon>Insecta</taxon>
        <taxon>Pterygota</taxon>
        <taxon>Neoptera</taxon>
        <taxon>Paraneoptera</taxon>
        <taxon>Thysanoptera</taxon>
        <taxon>Terebrantia</taxon>
        <taxon>Thripoidea</taxon>
        <taxon>Thripidae</taxon>
        <taxon>Frankliniella</taxon>
    </lineage>
</organism>
<evidence type="ECO:0000313" key="3">
    <source>
        <dbReference type="Proteomes" id="UP000504606"/>
    </source>
</evidence>
<dbReference type="AlphaFoldDB" id="A0A9C6XAX8"/>
<evidence type="ECO:0000256" key="2">
    <source>
        <dbReference type="SAM" id="SignalP"/>
    </source>
</evidence>
<dbReference type="GeneID" id="127748625"/>
<dbReference type="RefSeq" id="XP_052132262.1">
    <property type="nucleotide sequence ID" value="XM_052276302.1"/>
</dbReference>
<proteinExistence type="predicted"/>
<name>A0A9C6XAX8_FRAOC</name>
<sequence length="508" mass="55795">MLLHSALVLVVVVLVNLGSVANAAEPPSYDLNNATLAVVVDPHFHRQDGANLLDQLRAFLGVGTLELLQHGGLNVEYYGIADYALRSDLTAVVSVATCADTWAIYRRMEQETLLQLAITDADCPRLPSDVGLTIPLTESGGVLPQMILDMKMARALTWRSAIVLHDNSIDPYLLDRLLAALAVSTPDTLPSSVTAYSLPVEHSDWKRRKRVEGVLRSLPLSRLTRLGERYLVLVGSDLVGVIMDVAKSLGMVHPLSQWLYVLSDATFGNLVTLTSLLHEGDNVAFVANYTSSAPQETCDAGVQCHARELLRAFLVALDRSVRDEQELATQVSDEEWEAIRPAREDRMALLLSHVRDLLRTTGSCGNCTAWRLRSADTWGLSHSEVPGTSRVPPPRMAPGGGSVVEEPTTTARRSTAPRRSRRAARGGAQPWAQLGQLHDEEDDDDFAWSLPQPRSRPHITASLVDVGWWRPREGLTLEDHIFPHAAHGFKGRTLPLVSFHVSPTSLER</sequence>